<keyword evidence="5 7" id="KW-1133">Transmembrane helix</keyword>
<dbReference type="InterPro" id="IPR035906">
    <property type="entry name" value="MetI-like_sf"/>
</dbReference>
<accession>A0A9D2L038</accession>
<evidence type="ECO:0000256" key="3">
    <source>
        <dbReference type="ARBA" id="ARBA00022475"/>
    </source>
</evidence>
<dbReference type="GO" id="GO:0055085">
    <property type="term" value="P:transmembrane transport"/>
    <property type="evidence" value="ECO:0007669"/>
    <property type="project" value="InterPro"/>
</dbReference>
<proteinExistence type="inferred from homology"/>
<evidence type="ECO:0000256" key="5">
    <source>
        <dbReference type="ARBA" id="ARBA00022989"/>
    </source>
</evidence>
<dbReference type="Pfam" id="PF00528">
    <property type="entry name" value="BPD_transp_1"/>
    <property type="match status" value="1"/>
</dbReference>
<sequence>MTLKKKGQEGHVNHSLGSRIFEAVNLLLLILLGITTLYPFWDCLVVSMSSLKSYLSTSIHLWPSEWSFEGYAYMLGNESLWTSYANSIFITVAGTLINMLITIMAAYVLSKQELKGHRILMFLAVFTMMFTGGIIPTYIVIKDLGLMNSLWSMILPSAINTYNLIILRNFFADLPTELEEAALLDGCTEVGVLFRIMLPISKPAVTTVALFYAVDHWNDFFSAIMYINSREKWPLQLFLRSMLFESDAAYSSGGESLFLLGQPMKMAAVMLAIIPIMCAYPFFQKYFTKGILTGAVKG</sequence>
<dbReference type="InterPro" id="IPR000515">
    <property type="entry name" value="MetI-like"/>
</dbReference>
<feature type="transmembrane region" description="Helical" evidence="7">
    <location>
        <begin position="153"/>
        <end position="171"/>
    </location>
</feature>
<keyword evidence="6 7" id="KW-0472">Membrane</keyword>
<dbReference type="EMBL" id="DWYY01000023">
    <property type="protein sequence ID" value="HJA91831.1"/>
    <property type="molecule type" value="Genomic_DNA"/>
</dbReference>
<feature type="transmembrane region" description="Helical" evidence="7">
    <location>
        <begin position="192"/>
        <end position="214"/>
    </location>
</feature>
<organism evidence="9 10">
    <name type="scientific">Candidatus Eisenbergiella merdipullorum</name>
    <dbReference type="NCBI Taxonomy" id="2838553"/>
    <lineage>
        <taxon>Bacteria</taxon>
        <taxon>Bacillati</taxon>
        <taxon>Bacillota</taxon>
        <taxon>Clostridia</taxon>
        <taxon>Lachnospirales</taxon>
        <taxon>Lachnospiraceae</taxon>
        <taxon>Eisenbergiella</taxon>
    </lineage>
</organism>
<protein>
    <submittedName>
        <fullName evidence="9">Carbohydrate ABC transporter permease</fullName>
    </submittedName>
</protein>
<name>A0A9D2L038_9FIRM</name>
<evidence type="ECO:0000256" key="1">
    <source>
        <dbReference type="ARBA" id="ARBA00004651"/>
    </source>
</evidence>
<evidence type="ECO:0000259" key="8">
    <source>
        <dbReference type="PROSITE" id="PS50928"/>
    </source>
</evidence>
<feature type="transmembrane region" description="Helical" evidence="7">
    <location>
        <begin position="119"/>
        <end position="141"/>
    </location>
</feature>
<dbReference type="PANTHER" id="PTHR43744">
    <property type="entry name" value="ABC TRANSPORTER PERMEASE PROTEIN MG189-RELATED-RELATED"/>
    <property type="match status" value="1"/>
</dbReference>
<evidence type="ECO:0000256" key="7">
    <source>
        <dbReference type="RuleBase" id="RU363032"/>
    </source>
</evidence>
<reference evidence="9" key="2">
    <citation type="submission" date="2021-04" db="EMBL/GenBank/DDBJ databases">
        <authorList>
            <person name="Gilroy R."/>
        </authorList>
    </citation>
    <scope>NUCLEOTIDE SEQUENCE</scope>
    <source>
        <strain evidence="9">CHK179-7159</strain>
    </source>
</reference>
<keyword evidence="2 7" id="KW-0813">Transport</keyword>
<dbReference type="AlphaFoldDB" id="A0A9D2L038"/>
<dbReference type="Gene3D" id="1.10.3720.10">
    <property type="entry name" value="MetI-like"/>
    <property type="match status" value="1"/>
</dbReference>
<evidence type="ECO:0000313" key="10">
    <source>
        <dbReference type="Proteomes" id="UP000886858"/>
    </source>
</evidence>
<feature type="transmembrane region" description="Helical" evidence="7">
    <location>
        <begin position="20"/>
        <end position="41"/>
    </location>
</feature>
<dbReference type="Proteomes" id="UP000886858">
    <property type="component" value="Unassembled WGS sequence"/>
</dbReference>
<keyword evidence="4 7" id="KW-0812">Transmembrane</keyword>
<feature type="transmembrane region" description="Helical" evidence="7">
    <location>
        <begin position="84"/>
        <end position="107"/>
    </location>
</feature>
<dbReference type="GO" id="GO:0005886">
    <property type="term" value="C:plasma membrane"/>
    <property type="evidence" value="ECO:0007669"/>
    <property type="project" value="UniProtKB-SubCell"/>
</dbReference>
<evidence type="ECO:0000256" key="6">
    <source>
        <dbReference type="ARBA" id="ARBA00023136"/>
    </source>
</evidence>
<gene>
    <name evidence="9" type="ORF">H9717_01720</name>
</gene>
<reference evidence="9" key="1">
    <citation type="journal article" date="2021" name="PeerJ">
        <title>Extensive microbial diversity within the chicken gut microbiome revealed by metagenomics and culture.</title>
        <authorList>
            <person name="Gilroy R."/>
            <person name="Ravi A."/>
            <person name="Getino M."/>
            <person name="Pursley I."/>
            <person name="Horton D.L."/>
            <person name="Alikhan N.F."/>
            <person name="Baker D."/>
            <person name="Gharbi K."/>
            <person name="Hall N."/>
            <person name="Watson M."/>
            <person name="Adriaenssens E.M."/>
            <person name="Foster-Nyarko E."/>
            <person name="Jarju S."/>
            <person name="Secka A."/>
            <person name="Antonio M."/>
            <person name="Oren A."/>
            <person name="Chaudhuri R.R."/>
            <person name="La Ragione R."/>
            <person name="Hildebrand F."/>
            <person name="Pallen M.J."/>
        </authorList>
    </citation>
    <scope>NUCLEOTIDE SEQUENCE</scope>
    <source>
        <strain evidence="9">CHK179-7159</strain>
    </source>
</reference>
<dbReference type="PROSITE" id="PS50928">
    <property type="entry name" value="ABC_TM1"/>
    <property type="match status" value="1"/>
</dbReference>
<evidence type="ECO:0000256" key="2">
    <source>
        <dbReference type="ARBA" id="ARBA00022448"/>
    </source>
</evidence>
<comment type="similarity">
    <text evidence="7">Belongs to the binding-protein-dependent transport system permease family.</text>
</comment>
<evidence type="ECO:0000313" key="9">
    <source>
        <dbReference type="EMBL" id="HJA91831.1"/>
    </source>
</evidence>
<comment type="subcellular location">
    <subcellularLocation>
        <location evidence="1 7">Cell membrane</location>
        <topology evidence="1 7">Multi-pass membrane protein</topology>
    </subcellularLocation>
</comment>
<dbReference type="PANTHER" id="PTHR43744:SF9">
    <property type="entry name" value="POLYGALACTURONAN_RHAMNOGALACTURONAN TRANSPORT SYSTEM PERMEASE PROTEIN YTCP"/>
    <property type="match status" value="1"/>
</dbReference>
<keyword evidence="3" id="KW-1003">Cell membrane</keyword>
<dbReference type="CDD" id="cd06261">
    <property type="entry name" value="TM_PBP2"/>
    <property type="match status" value="1"/>
</dbReference>
<comment type="caution">
    <text evidence="9">The sequence shown here is derived from an EMBL/GenBank/DDBJ whole genome shotgun (WGS) entry which is preliminary data.</text>
</comment>
<feature type="transmembrane region" description="Helical" evidence="7">
    <location>
        <begin position="266"/>
        <end position="283"/>
    </location>
</feature>
<feature type="domain" description="ABC transmembrane type-1" evidence="8">
    <location>
        <begin position="84"/>
        <end position="283"/>
    </location>
</feature>
<evidence type="ECO:0000256" key="4">
    <source>
        <dbReference type="ARBA" id="ARBA00022692"/>
    </source>
</evidence>
<dbReference type="SUPFAM" id="SSF161098">
    <property type="entry name" value="MetI-like"/>
    <property type="match status" value="1"/>
</dbReference>